<comment type="caution">
    <text evidence="1">The sequence shown here is derived from an EMBL/GenBank/DDBJ whole genome shotgun (WGS) entry which is preliminary data.</text>
</comment>
<sequence>MKKFKNILMVVLSVTSITACTGIGVGVGIPIGPVNVGLGTTIGLPKGSDSSSKAGKVNGRYVINGDGLSKMVTLKGEPVEIIGSSNRLIIKGRAVSINITGTNNIVEVDSTENVNIEGENNKVSYKTSITETKRPNISISGAGSEVYKVQE</sequence>
<dbReference type="AlphaFoldDB" id="D0GPA0"/>
<protein>
    <recommendedName>
        <fullName evidence="3">DUF3060 domain-containing protein</fullName>
    </recommendedName>
</protein>
<accession>D0GPA0</accession>
<gene>
    <name evidence="1" type="ORF">HMPREF0554_0590</name>
</gene>
<dbReference type="PROSITE" id="PS51257">
    <property type="entry name" value="PROKAR_LIPOPROTEIN"/>
    <property type="match status" value="1"/>
</dbReference>
<dbReference type="eggNOG" id="ENOG5033C3T">
    <property type="taxonomic scope" value="Bacteria"/>
</dbReference>
<dbReference type="Pfam" id="PF11259">
    <property type="entry name" value="DUF3060"/>
    <property type="match status" value="1"/>
</dbReference>
<organism evidence="1 2">
    <name type="scientific">Pseudoleptotrichia goodfellowii F0264</name>
    <dbReference type="NCBI Taxonomy" id="596323"/>
    <lineage>
        <taxon>Bacteria</taxon>
        <taxon>Fusobacteriati</taxon>
        <taxon>Fusobacteriota</taxon>
        <taxon>Fusobacteriia</taxon>
        <taxon>Fusobacteriales</taxon>
        <taxon>Leptotrichiaceae</taxon>
        <taxon>Pseudoleptotrichia</taxon>
    </lineage>
</organism>
<evidence type="ECO:0008006" key="3">
    <source>
        <dbReference type="Google" id="ProtNLM"/>
    </source>
</evidence>
<dbReference type="InterPro" id="IPR021417">
    <property type="entry name" value="DUF3060"/>
</dbReference>
<dbReference type="RefSeq" id="WP_006808300.1">
    <property type="nucleotide sequence ID" value="NZ_ADAD01000187.1"/>
</dbReference>
<name>D0GPA0_9FUSO</name>
<proteinExistence type="predicted"/>
<evidence type="ECO:0000313" key="2">
    <source>
        <dbReference type="Proteomes" id="UP000004226"/>
    </source>
</evidence>
<keyword evidence="2" id="KW-1185">Reference proteome</keyword>
<evidence type="ECO:0000313" key="1">
    <source>
        <dbReference type="EMBL" id="EEY34089.1"/>
    </source>
</evidence>
<dbReference type="EMBL" id="ADAD01000187">
    <property type="protein sequence ID" value="EEY34089.1"/>
    <property type="molecule type" value="Genomic_DNA"/>
</dbReference>
<dbReference type="Proteomes" id="UP000004226">
    <property type="component" value="Unassembled WGS sequence"/>
</dbReference>
<reference evidence="1 2" key="1">
    <citation type="submission" date="2009-10" db="EMBL/GenBank/DDBJ databases">
        <authorList>
            <person name="Harkins D.M."/>
            <person name="Madupu R."/>
            <person name="Durkin A.S."/>
            <person name="Torralba M."/>
            <person name="Methe B."/>
            <person name="Sutton G.G."/>
            <person name="Strausberg R.L."/>
            <person name="Nelson K.E."/>
        </authorList>
    </citation>
    <scope>NUCLEOTIDE SEQUENCE [LARGE SCALE GENOMIC DNA]</scope>
    <source>
        <strain evidence="1 2">F0264</strain>
    </source>
</reference>